<organism evidence="6 7">
    <name type="scientific">Exocentrus adspersus</name>
    <dbReference type="NCBI Taxonomy" id="1586481"/>
    <lineage>
        <taxon>Eukaryota</taxon>
        <taxon>Metazoa</taxon>
        <taxon>Ecdysozoa</taxon>
        <taxon>Arthropoda</taxon>
        <taxon>Hexapoda</taxon>
        <taxon>Insecta</taxon>
        <taxon>Pterygota</taxon>
        <taxon>Neoptera</taxon>
        <taxon>Endopterygota</taxon>
        <taxon>Coleoptera</taxon>
        <taxon>Polyphaga</taxon>
        <taxon>Cucujiformia</taxon>
        <taxon>Chrysomeloidea</taxon>
        <taxon>Cerambycidae</taxon>
        <taxon>Lamiinae</taxon>
        <taxon>Acanthocinini</taxon>
        <taxon>Exocentrus</taxon>
    </lineage>
</organism>
<dbReference type="GO" id="GO:0006508">
    <property type="term" value="P:proteolysis"/>
    <property type="evidence" value="ECO:0007669"/>
    <property type="project" value="UniProtKB-KW"/>
</dbReference>
<dbReference type="Gene3D" id="2.40.10.10">
    <property type="entry name" value="Trypsin-like serine proteases"/>
    <property type="match status" value="1"/>
</dbReference>
<accession>A0AAV8VPT1</accession>
<reference evidence="6 7" key="1">
    <citation type="journal article" date="2023" name="Insect Mol. Biol.">
        <title>Genome sequencing provides insights into the evolution of gene families encoding plant cell wall-degrading enzymes in longhorned beetles.</title>
        <authorList>
            <person name="Shin N.R."/>
            <person name="Okamura Y."/>
            <person name="Kirsch R."/>
            <person name="Pauchet Y."/>
        </authorList>
    </citation>
    <scope>NUCLEOTIDE SEQUENCE [LARGE SCALE GENOMIC DNA]</scope>
    <source>
        <strain evidence="6">EAD_L_NR</strain>
    </source>
</reference>
<dbReference type="PROSITE" id="PS00135">
    <property type="entry name" value="TRYPSIN_SER"/>
    <property type="match status" value="1"/>
</dbReference>
<dbReference type="InterPro" id="IPR001254">
    <property type="entry name" value="Trypsin_dom"/>
</dbReference>
<keyword evidence="1" id="KW-0645">Protease</keyword>
<dbReference type="GO" id="GO:0004252">
    <property type="term" value="F:serine-type endopeptidase activity"/>
    <property type="evidence" value="ECO:0007669"/>
    <property type="project" value="InterPro"/>
</dbReference>
<dbReference type="PANTHER" id="PTHR24276">
    <property type="entry name" value="POLYSERASE-RELATED"/>
    <property type="match status" value="1"/>
</dbReference>
<dbReference type="InterPro" id="IPR050430">
    <property type="entry name" value="Peptidase_S1"/>
</dbReference>
<dbReference type="InterPro" id="IPR043504">
    <property type="entry name" value="Peptidase_S1_PA_chymotrypsin"/>
</dbReference>
<proteinExistence type="predicted"/>
<dbReference type="AlphaFoldDB" id="A0AAV8VPT1"/>
<keyword evidence="3" id="KW-0720">Serine protease</keyword>
<sequence length="133" mass="14466">MYLIAFCSLFSSQNFDIVVDAQICTSGLDGGGSCNGDSGGPLVSDNVLIGVVSYGVSDCLPGYPSGFSRVTSFLDWIEKNTGLSFNSICFFKYNKIILKSLFSSYQKKKTGVIDILTHAKKLILLILENLTDR</sequence>
<evidence type="ECO:0000256" key="3">
    <source>
        <dbReference type="ARBA" id="ARBA00022825"/>
    </source>
</evidence>
<keyword evidence="7" id="KW-1185">Reference proteome</keyword>
<evidence type="ECO:0000256" key="1">
    <source>
        <dbReference type="ARBA" id="ARBA00022670"/>
    </source>
</evidence>
<evidence type="ECO:0000256" key="4">
    <source>
        <dbReference type="ARBA" id="ARBA00023157"/>
    </source>
</evidence>
<comment type="caution">
    <text evidence="6">The sequence shown here is derived from an EMBL/GenBank/DDBJ whole genome shotgun (WGS) entry which is preliminary data.</text>
</comment>
<protein>
    <recommendedName>
        <fullName evidence="5">Peptidase S1 domain-containing protein</fullName>
    </recommendedName>
</protein>
<gene>
    <name evidence="6" type="ORF">NQ315_016429</name>
</gene>
<dbReference type="Proteomes" id="UP001159042">
    <property type="component" value="Unassembled WGS sequence"/>
</dbReference>
<evidence type="ECO:0000313" key="6">
    <source>
        <dbReference type="EMBL" id="KAJ8916288.1"/>
    </source>
</evidence>
<feature type="domain" description="Peptidase S1" evidence="5">
    <location>
        <begin position="1"/>
        <end position="82"/>
    </location>
</feature>
<dbReference type="InterPro" id="IPR033116">
    <property type="entry name" value="TRYPSIN_SER"/>
</dbReference>
<evidence type="ECO:0000313" key="7">
    <source>
        <dbReference type="Proteomes" id="UP001159042"/>
    </source>
</evidence>
<evidence type="ECO:0000259" key="5">
    <source>
        <dbReference type="PROSITE" id="PS50240"/>
    </source>
</evidence>
<dbReference type="EMBL" id="JANEYG010000044">
    <property type="protein sequence ID" value="KAJ8916288.1"/>
    <property type="molecule type" value="Genomic_DNA"/>
</dbReference>
<dbReference type="PANTHER" id="PTHR24276:SF98">
    <property type="entry name" value="FI18310P1-RELATED"/>
    <property type="match status" value="1"/>
</dbReference>
<name>A0AAV8VPT1_9CUCU</name>
<keyword evidence="4" id="KW-1015">Disulfide bond</keyword>
<dbReference type="Pfam" id="PF00089">
    <property type="entry name" value="Trypsin"/>
    <property type="match status" value="1"/>
</dbReference>
<evidence type="ECO:0000256" key="2">
    <source>
        <dbReference type="ARBA" id="ARBA00022801"/>
    </source>
</evidence>
<dbReference type="InterPro" id="IPR009003">
    <property type="entry name" value="Peptidase_S1_PA"/>
</dbReference>
<dbReference type="SUPFAM" id="SSF50494">
    <property type="entry name" value="Trypsin-like serine proteases"/>
    <property type="match status" value="1"/>
</dbReference>
<dbReference type="PROSITE" id="PS50240">
    <property type="entry name" value="TRYPSIN_DOM"/>
    <property type="match status" value="1"/>
</dbReference>
<keyword evidence="2" id="KW-0378">Hydrolase</keyword>